<gene>
    <name evidence="2" type="ordered locus">Sph21_4712</name>
</gene>
<reference evidence="2" key="1">
    <citation type="submission" date="2011-03" db="EMBL/GenBank/DDBJ databases">
        <title>Complete sequence of Sphingobacterium sp. 21.</title>
        <authorList>
            <consortium name="US DOE Joint Genome Institute"/>
            <person name="Lucas S."/>
            <person name="Copeland A."/>
            <person name="Lapidus A."/>
            <person name="Cheng J.-F."/>
            <person name="Goodwin L."/>
            <person name="Pitluck S."/>
            <person name="Davenport K."/>
            <person name="Detter J.C."/>
            <person name="Han C."/>
            <person name="Tapia R."/>
            <person name="Land M."/>
            <person name="Hauser L."/>
            <person name="Kyrpides N."/>
            <person name="Ivanova N."/>
            <person name="Ovchinnikova G."/>
            <person name="Pagani I."/>
            <person name="Siebers A.K."/>
            <person name="Allgaier M."/>
            <person name="Thelen M.P."/>
            <person name="Hugenholtz P."/>
            <person name="Woyke T."/>
        </authorList>
    </citation>
    <scope>NUCLEOTIDE SEQUENCE</scope>
    <source>
        <strain evidence="2">21</strain>
    </source>
</reference>
<evidence type="ECO:0000313" key="2">
    <source>
        <dbReference type="EMBL" id="ADZ81220.1"/>
    </source>
</evidence>
<name>F4CBU3_SPHS2</name>
<evidence type="ECO:0000259" key="1">
    <source>
        <dbReference type="PROSITE" id="PS51186"/>
    </source>
</evidence>
<dbReference type="PROSITE" id="PS51186">
    <property type="entry name" value="GNAT"/>
    <property type="match status" value="1"/>
</dbReference>
<dbReference type="PATRIC" id="fig|743722.3.peg.5009"/>
<dbReference type="HOGENOM" id="CLU_130980_0_0_10"/>
<dbReference type="EMBL" id="CP002584">
    <property type="protein sequence ID" value="ADZ81220.1"/>
    <property type="molecule type" value="Genomic_DNA"/>
</dbReference>
<dbReference type="Gene3D" id="3.40.630.30">
    <property type="match status" value="1"/>
</dbReference>
<dbReference type="STRING" id="743722.Sph21_4712"/>
<dbReference type="OrthoDB" id="660843at2"/>
<dbReference type="AlphaFoldDB" id="F4CBU3"/>
<feature type="domain" description="N-acetyltransferase" evidence="1">
    <location>
        <begin position="5"/>
        <end position="171"/>
    </location>
</feature>
<dbReference type="GO" id="GO:0016747">
    <property type="term" value="F:acyltransferase activity, transferring groups other than amino-acyl groups"/>
    <property type="evidence" value="ECO:0007669"/>
    <property type="project" value="InterPro"/>
</dbReference>
<dbReference type="InterPro" id="IPR016181">
    <property type="entry name" value="Acyl_CoA_acyltransferase"/>
</dbReference>
<dbReference type="InterPro" id="IPR000182">
    <property type="entry name" value="GNAT_dom"/>
</dbReference>
<organism evidence="2">
    <name type="scientific">Sphingobacterium sp. (strain 21)</name>
    <dbReference type="NCBI Taxonomy" id="743722"/>
    <lineage>
        <taxon>Bacteria</taxon>
        <taxon>Pseudomonadati</taxon>
        <taxon>Bacteroidota</taxon>
        <taxon>Sphingobacteriia</taxon>
        <taxon>Sphingobacteriales</taxon>
        <taxon>Sphingobacteriaceae</taxon>
        <taxon>Sphingobacterium</taxon>
    </lineage>
</organism>
<proteinExistence type="predicted"/>
<sequence length="175" mass="20400">MRIITKFTVGTEQGINDLMQLTNTIATEKYVHLLSPETLENYLSKHFNEDELIREINSLSNQWLVVYANDKAVGYARLTTKGERPTYLSQQRLIRIADFGILQDHKEQAIKESLLDKCVSVSKSYDLIWINEYLENPFVSFFEQNGFCRENGVYQMEELPLASTYLIKRIHQNTI</sequence>
<dbReference type="eggNOG" id="COG0456">
    <property type="taxonomic scope" value="Bacteria"/>
</dbReference>
<dbReference type="KEGG" id="shg:Sph21_4712"/>
<accession>F4CBU3</accession>
<dbReference type="SUPFAM" id="SSF55729">
    <property type="entry name" value="Acyl-CoA N-acyltransferases (Nat)"/>
    <property type="match status" value="1"/>
</dbReference>
<protein>
    <recommendedName>
        <fullName evidence="1">N-acetyltransferase domain-containing protein</fullName>
    </recommendedName>
</protein>